<dbReference type="CDD" id="cd05374">
    <property type="entry name" value="17beta-HSD-like_SDR_c"/>
    <property type="match status" value="1"/>
</dbReference>
<dbReference type="PRINTS" id="PR00081">
    <property type="entry name" value="GDHRDH"/>
</dbReference>
<sequence>MSPLVWLITGCSSGFGRVFVEQILTRGDRVIATARRAESIEDLSSSGAAVLQLDVTSDQDNLNQTIAKAIAIYGHIDVLVNNAAYVAVGAWENVSLYLCRSDEEFRANFDTNVFGVLKVTKALLPHFRQRRSGTTVFISSRSGWYGDPLVGPYSGTKFALEGQIPRLVESLWRETEPLGLRTLLIEPGRFRTLLLSSSNLKVAQSSIPEYIGRSEDLRKMLATEDRAQPGDVQKGVSIILDLVRAEGVAAGKKIPFRLPLGTDCYETIKEKCEETLRLLDEWKGVINSTNYASC</sequence>
<dbReference type="EMBL" id="BLKC01000042">
    <property type="protein sequence ID" value="GFF40860.1"/>
    <property type="molecule type" value="Genomic_DNA"/>
</dbReference>
<evidence type="ECO:0000313" key="4">
    <source>
        <dbReference type="Proteomes" id="UP000465221"/>
    </source>
</evidence>
<proteinExistence type="inferred from homology"/>
<dbReference type="Gene3D" id="3.40.50.720">
    <property type="entry name" value="NAD(P)-binding Rossmann-like Domain"/>
    <property type="match status" value="1"/>
</dbReference>
<evidence type="ECO:0000256" key="2">
    <source>
        <dbReference type="ARBA" id="ARBA00023002"/>
    </source>
</evidence>
<name>A0A8H3NYL6_9EURO</name>
<dbReference type="SUPFAM" id="SSF51735">
    <property type="entry name" value="NAD(P)-binding Rossmann-fold domains"/>
    <property type="match status" value="1"/>
</dbReference>
<dbReference type="PANTHER" id="PTHR43976">
    <property type="entry name" value="SHORT CHAIN DEHYDROGENASE"/>
    <property type="match status" value="1"/>
</dbReference>
<gene>
    <name evidence="3" type="ORF">IFM46972_06354</name>
</gene>
<evidence type="ECO:0000313" key="3">
    <source>
        <dbReference type="EMBL" id="GFF40860.1"/>
    </source>
</evidence>
<reference evidence="3 4" key="1">
    <citation type="submission" date="2020-01" db="EMBL/GenBank/DDBJ databases">
        <title>Draft genome sequence of Aspergillus udagawae IFM 46972.</title>
        <authorList>
            <person name="Takahashi H."/>
            <person name="Yaguchi T."/>
        </authorList>
    </citation>
    <scope>NUCLEOTIDE SEQUENCE [LARGE SCALE GENOMIC DNA]</scope>
    <source>
        <strain evidence="3 4">IFM 46972</strain>
    </source>
</reference>
<dbReference type="AlphaFoldDB" id="A0A8H3NYL6"/>
<dbReference type="Pfam" id="PF00106">
    <property type="entry name" value="adh_short"/>
    <property type="match status" value="1"/>
</dbReference>
<keyword evidence="2" id="KW-0560">Oxidoreductase</keyword>
<protein>
    <submittedName>
        <fullName evidence="3">Uncharacterized oxidoreductase YusZ</fullName>
    </submittedName>
</protein>
<dbReference type="InterPro" id="IPR036291">
    <property type="entry name" value="NAD(P)-bd_dom_sf"/>
</dbReference>
<comment type="caution">
    <text evidence="3">The sequence shown here is derived from an EMBL/GenBank/DDBJ whole genome shotgun (WGS) entry which is preliminary data.</text>
</comment>
<evidence type="ECO:0000256" key="1">
    <source>
        <dbReference type="ARBA" id="ARBA00006484"/>
    </source>
</evidence>
<dbReference type="Proteomes" id="UP000465221">
    <property type="component" value="Unassembled WGS sequence"/>
</dbReference>
<comment type="similarity">
    <text evidence="1">Belongs to the short-chain dehydrogenases/reductases (SDR) family.</text>
</comment>
<dbReference type="PANTHER" id="PTHR43976:SF16">
    <property type="entry name" value="SHORT-CHAIN DEHYDROGENASE_REDUCTASE FAMILY PROTEIN"/>
    <property type="match status" value="1"/>
</dbReference>
<dbReference type="GO" id="GO:0016491">
    <property type="term" value="F:oxidoreductase activity"/>
    <property type="evidence" value="ECO:0007669"/>
    <property type="project" value="UniProtKB-KW"/>
</dbReference>
<organism evidence="3 4">
    <name type="scientific">Aspergillus udagawae</name>
    <dbReference type="NCBI Taxonomy" id="91492"/>
    <lineage>
        <taxon>Eukaryota</taxon>
        <taxon>Fungi</taxon>
        <taxon>Dikarya</taxon>
        <taxon>Ascomycota</taxon>
        <taxon>Pezizomycotina</taxon>
        <taxon>Eurotiomycetes</taxon>
        <taxon>Eurotiomycetidae</taxon>
        <taxon>Eurotiales</taxon>
        <taxon>Aspergillaceae</taxon>
        <taxon>Aspergillus</taxon>
        <taxon>Aspergillus subgen. Fumigati</taxon>
    </lineage>
</organism>
<dbReference type="InterPro" id="IPR051911">
    <property type="entry name" value="SDR_oxidoreductase"/>
</dbReference>
<dbReference type="InterPro" id="IPR002347">
    <property type="entry name" value="SDR_fam"/>
</dbReference>
<accession>A0A8H3NYL6</accession>